<reference evidence="8" key="1">
    <citation type="journal article" date="2023" name="Nat. Commun.">
        <title>Diploid and tetraploid genomes of Acorus and the evolution of monocots.</title>
        <authorList>
            <person name="Ma L."/>
            <person name="Liu K.W."/>
            <person name="Li Z."/>
            <person name="Hsiao Y.Y."/>
            <person name="Qi Y."/>
            <person name="Fu T."/>
            <person name="Tang G.D."/>
            <person name="Zhang D."/>
            <person name="Sun W.H."/>
            <person name="Liu D.K."/>
            <person name="Li Y."/>
            <person name="Chen G.Z."/>
            <person name="Liu X.D."/>
            <person name="Liao X.Y."/>
            <person name="Jiang Y.T."/>
            <person name="Yu X."/>
            <person name="Hao Y."/>
            <person name="Huang J."/>
            <person name="Zhao X.W."/>
            <person name="Ke S."/>
            <person name="Chen Y.Y."/>
            <person name="Wu W.L."/>
            <person name="Hsu J.L."/>
            <person name="Lin Y.F."/>
            <person name="Huang M.D."/>
            <person name="Li C.Y."/>
            <person name="Huang L."/>
            <person name="Wang Z.W."/>
            <person name="Zhao X."/>
            <person name="Zhong W.Y."/>
            <person name="Peng D.H."/>
            <person name="Ahmad S."/>
            <person name="Lan S."/>
            <person name="Zhang J.S."/>
            <person name="Tsai W.C."/>
            <person name="Van de Peer Y."/>
            <person name="Liu Z.J."/>
        </authorList>
    </citation>
    <scope>NUCLEOTIDE SEQUENCE</scope>
    <source>
        <strain evidence="8">SCP</strain>
    </source>
</reference>
<dbReference type="SMART" id="SM00249">
    <property type="entry name" value="PHD"/>
    <property type="match status" value="1"/>
</dbReference>
<dbReference type="PROSITE" id="PS50016">
    <property type="entry name" value="ZF_PHD_2"/>
    <property type="match status" value="1"/>
</dbReference>
<feature type="region of interest" description="Disordered" evidence="5">
    <location>
        <begin position="175"/>
        <end position="203"/>
    </location>
</feature>
<feature type="compositionally biased region" description="Polar residues" evidence="5">
    <location>
        <begin position="466"/>
        <end position="476"/>
    </location>
</feature>
<dbReference type="InterPro" id="IPR056699">
    <property type="entry name" value="DUF7797"/>
</dbReference>
<evidence type="ECO:0000256" key="2">
    <source>
        <dbReference type="ARBA" id="ARBA00022771"/>
    </source>
</evidence>
<evidence type="ECO:0000313" key="9">
    <source>
        <dbReference type="Proteomes" id="UP001179952"/>
    </source>
</evidence>
<evidence type="ECO:0000313" key="8">
    <source>
        <dbReference type="EMBL" id="KAK1273209.1"/>
    </source>
</evidence>
<dbReference type="Pfam" id="PF00628">
    <property type="entry name" value="PHD"/>
    <property type="match status" value="1"/>
</dbReference>
<feature type="region of interest" description="Disordered" evidence="5">
    <location>
        <begin position="411"/>
        <end position="524"/>
    </location>
</feature>
<gene>
    <name evidence="8" type="ORF">QJS04_geneDACA008082</name>
</gene>
<keyword evidence="1" id="KW-0479">Metal-binding</keyword>
<dbReference type="InterPro" id="IPR019787">
    <property type="entry name" value="Znf_PHD-finger"/>
</dbReference>
<dbReference type="EMBL" id="JAUJYN010000004">
    <property type="protein sequence ID" value="KAK1273209.1"/>
    <property type="molecule type" value="Genomic_DNA"/>
</dbReference>
<evidence type="ECO:0000259" key="7">
    <source>
        <dbReference type="PROSITE" id="PS51038"/>
    </source>
</evidence>
<dbReference type="AlphaFoldDB" id="A0AAV9B936"/>
<dbReference type="GO" id="GO:0008270">
    <property type="term" value="F:zinc ion binding"/>
    <property type="evidence" value="ECO:0007669"/>
    <property type="project" value="UniProtKB-KW"/>
</dbReference>
<dbReference type="GO" id="GO:0003682">
    <property type="term" value="F:chromatin binding"/>
    <property type="evidence" value="ECO:0007669"/>
    <property type="project" value="InterPro"/>
</dbReference>
<evidence type="ECO:0000256" key="1">
    <source>
        <dbReference type="ARBA" id="ARBA00022723"/>
    </source>
</evidence>
<feature type="domain" description="PHD-type" evidence="6">
    <location>
        <begin position="353"/>
        <end position="406"/>
    </location>
</feature>
<keyword evidence="3" id="KW-0862">Zinc</keyword>
<proteinExistence type="predicted"/>
<dbReference type="InterPro" id="IPR013083">
    <property type="entry name" value="Znf_RING/FYVE/PHD"/>
</dbReference>
<dbReference type="InterPro" id="IPR043151">
    <property type="entry name" value="BAH_sf"/>
</dbReference>
<dbReference type="Gene3D" id="3.30.40.10">
    <property type="entry name" value="Zinc/RING finger domain, C3HC4 (zinc finger)"/>
    <property type="match status" value="1"/>
</dbReference>
<feature type="region of interest" description="Disordered" evidence="5">
    <location>
        <begin position="225"/>
        <end position="258"/>
    </location>
</feature>
<dbReference type="InterPro" id="IPR001965">
    <property type="entry name" value="Znf_PHD"/>
</dbReference>
<keyword evidence="2 4" id="KW-0863">Zinc-finger</keyword>
<dbReference type="Proteomes" id="UP001179952">
    <property type="component" value="Unassembled WGS sequence"/>
</dbReference>
<dbReference type="Pfam" id="PF01426">
    <property type="entry name" value="BAH"/>
    <property type="match status" value="1"/>
</dbReference>
<comment type="caution">
    <text evidence="8">The sequence shown here is derived from an EMBL/GenBank/DDBJ whole genome shotgun (WGS) entry which is preliminary data.</text>
</comment>
<feature type="domain" description="BAH" evidence="7">
    <location>
        <begin position="571"/>
        <end position="698"/>
    </location>
</feature>
<accession>A0AAV9B936</accession>
<dbReference type="PANTHER" id="PTHR47527">
    <property type="entry name" value="RING/FYVE/PHD ZINC FINGER SUPERFAMILY PROTEIN"/>
    <property type="match status" value="1"/>
</dbReference>
<dbReference type="PROSITE" id="PS51038">
    <property type="entry name" value="BAH"/>
    <property type="match status" value="1"/>
</dbReference>
<dbReference type="Gene3D" id="2.30.30.490">
    <property type="match status" value="1"/>
</dbReference>
<dbReference type="SUPFAM" id="SSF57903">
    <property type="entry name" value="FYVE/PHD zinc finger"/>
    <property type="match status" value="1"/>
</dbReference>
<dbReference type="InterPro" id="IPR019786">
    <property type="entry name" value="Zinc_finger_PHD-type_CS"/>
</dbReference>
<sequence>MDPPTPKRVRTDGDLKRVAEIVMLLSAMGEIRGGRGPTEAETGLAAEAIERLAEFCGSVAPKELFGRDGVRVLVEDLGLNRSRDHNGLGFRPPKMSIAERLALTKKKMQESKEFAAQSASMYSSTLLQTGFGSSVENHNTLFHAADKFLADKPSPMPLSLGGLQSASTGLATATPMMKQPQGSESMSPMTSVKSLSTPMERDPSTLVLPRTEAAHFRLDARGDMTRVNSSGAKPLEKGPTVCSTQSASATGRVGQASRAPDHSSLKVEGVQQVNAFQNVPKVARENMKLSGFQAAPGSLHSVPQPLPGLNFVPVPSLYTNHIEIARTVQNFVQPKFSDPPSWTPPPIDYMNKPLDCEVCKLAIDIVDSLLVCDNCEKGVHLKCLQHFNKKGIPTTGDWHCLKCLNSSNGKPLPPKYGRVTRSGTASKVSSTASAGFSAKKMENSDSKSNPQKTVANGNPPGGSSLGIRQTRSSQDIKTSKDLSNEKHMAEEPSKRTSELEEMSGSKEGSESNREVKNSSPTKSEETLVHLNISKDCSMPPLEHLHSVEWVGDILQVVDDKSYYQSCCIRGVVYNLQDYVLLHLGNQKMTPSKLKVLFEENKSGLKWAIVNRCYFPSDLPEAVSRPCSPENDEVYESNNESNVMTGLIQGPCVVLPFTNFKEESERRSHLEREINDSLRPLFLCRLSYDESKGLLQPAVD</sequence>
<feature type="compositionally biased region" description="Polar residues" evidence="5">
    <location>
        <begin position="180"/>
        <end position="197"/>
    </location>
</feature>
<name>A0AAV9B936_ACOGR</name>
<keyword evidence="9" id="KW-1185">Reference proteome</keyword>
<dbReference type="PROSITE" id="PS01359">
    <property type="entry name" value="ZF_PHD_1"/>
    <property type="match status" value="1"/>
</dbReference>
<dbReference type="Pfam" id="PF25073">
    <property type="entry name" value="DUF7797"/>
    <property type="match status" value="1"/>
</dbReference>
<feature type="compositionally biased region" description="Polar residues" evidence="5">
    <location>
        <begin position="421"/>
        <end position="434"/>
    </location>
</feature>
<dbReference type="InterPro" id="IPR001025">
    <property type="entry name" value="BAH_dom"/>
</dbReference>
<evidence type="ECO:0000256" key="4">
    <source>
        <dbReference type="PROSITE-ProRule" id="PRU00146"/>
    </source>
</evidence>
<evidence type="ECO:0000256" key="3">
    <source>
        <dbReference type="ARBA" id="ARBA00022833"/>
    </source>
</evidence>
<reference evidence="8" key="2">
    <citation type="submission" date="2023-06" db="EMBL/GenBank/DDBJ databases">
        <authorList>
            <person name="Ma L."/>
            <person name="Liu K.-W."/>
            <person name="Li Z."/>
            <person name="Hsiao Y.-Y."/>
            <person name="Qi Y."/>
            <person name="Fu T."/>
            <person name="Tang G."/>
            <person name="Zhang D."/>
            <person name="Sun W.-H."/>
            <person name="Liu D.-K."/>
            <person name="Li Y."/>
            <person name="Chen G.-Z."/>
            <person name="Liu X.-D."/>
            <person name="Liao X.-Y."/>
            <person name="Jiang Y.-T."/>
            <person name="Yu X."/>
            <person name="Hao Y."/>
            <person name="Huang J."/>
            <person name="Zhao X.-W."/>
            <person name="Ke S."/>
            <person name="Chen Y.-Y."/>
            <person name="Wu W.-L."/>
            <person name="Hsu J.-L."/>
            <person name="Lin Y.-F."/>
            <person name="Huang M.-D."/>
            <person name="Li C.-Y."/>
            <person name="Huang L."/>
            <person name="Wang Z.-W."/>
            <person name="Zhao X."/>
            <person name="Zhong W.-Y."/>
            <person name="Peng D.-H."/>
            <person name="Ahmad S."/>
            <person name="Lan S."/>
            <person name="Zhang J.-S."/>
            <person name="Tsai W.-C."/>
            <person name="Van De Peer Y."/>
            <person name="Liu Z.-J."/>
        </authorList>
    </citation>
    <scope>NUCLEOTIDE SEQUENCE</scope>
    <source>
        <strain evidence="8">SCP</strain>
        <tissue evidence="8">Leaves</tissue>
    </source>
</reference>
<dbReference type="InterPro" id="IPR011011">
    <property type="entry name" value="Znf_FYVE_PHD"/>
</dbReference>
<feature type="compositionally biased region" description="Basic and acidic residues" evidence="5">
    <location>
        <begin position="477"/>
        <end position="524"/>
    </location>
</feature>
<evidence type="ECO:0000256" key="5">
    <source>
        <dbReference type="SAM" id="MobiDB-lite"/>
    </source>
</evidence>
<evidence type="ECO:0000259" key="6">
    <source>
        <dbReference type="PROSITE" id="PS50016"/>
    </source>
</evidence>
<feature type="compositionally biased region" description="Polar residues" evidence="5">
    <location>
        <begin position="446"/>
        <end position="456"/>
    </location>
</feature>
<protein>
    <submittedName>
        <fullName evidence="8">PHD finger protein</fullName>
    </submittedName>
</protein>
<dbReference type="PANTHER" id="PTHR47527:SF3">
    <property type="entry name" value="RING_FYVE_PHD ZINC FINGER SUPERFAMILY PROTEIN"/>
    <property type="match status" value="1"/>
</dbReference>
<organism evidence="8 9">
    <name type="scientific">Acorus gramineus</name>
    <name type="common">Dwarf sweet flag</name>
    <dbReference type="NCBI Taxonomy" id="55184"/>
    <lineage>
        <taxon>Eukaryota</taxon>
        <taxon>Viridiplantae</taxon>
        <taxon>Streptophyta</taxon>
        <taxon>Embryophyta</taxon>
        <taxon>Tracheophyta</taxon>
        <taxon>Spermatophyta</taxon>
        <taxon>Magnoliopsida</taxon>
        <taxon>Liliopsida</taxon>
        <taxon>Acoraceae</taxon>
        <taxon>Acorus</taxon>
    </lineage>
</organism>
<dbReference type="CDD" id="cd15489">
    <property type="entry name" value="PHD_SF"/>
    <property type="match status" value="1"/>
</dbReference>